<dbReference type="PROSITE" id="PS50923">
    <property type="entry name" value="SUSHI"/>
    <property type="match status" value="2"/>
</dbReference>
<evidence type="ECO:0000256" key="2">
    <source>
        <dbReference type="ARBA" id="ARBA00013064"/>
    </source>
</evidence>
<dbReference type="FunFam" id="3.90.190.10:FF:000062">
    <property type="entry name" value="Receptor-type tyrosine-protein phosphatase kappa"/>
    <property type="match status" value="1"/>
</dbReference>
<dbReference type="InterPro" id="IPR016130">
    <property type="entry name" value="Tyr_Pase_AS"/>
</dbReference>
<evidence type="ECO:0000259" key="18">
    <source>
        <dbReference type="PROSITE" id="PS50055"/>
    </source>
</evidence>
<keyword evidence="3 16" id="KW-0812">Transmembrane</keyword>
<dbReference type="SMART" id="SM00032">
    <property type="entry name" value="CCP"/>
    <property type="match status" value="6"/>
</dbReference>
<evidence type="ECO:0000256" key="9">
    <source>
        <dbReference type="ARBA" id="ARBA00023157"/>
    </source>
</evidence>
<dbReference type="InterPro" id="IPR036116">
    <property type="entry name" value="FN3_sf"/>
</dbReference>
<dbReference type="PROSITE" id="PS00383">
    <property type="entry name" value="TYR_PHOSPHATASE_1"/>
    <property type="match status" value="1"/>
</dbReference>
<feature type="domain" description="Tyrosine-protein phosphatase" evidence="18">
    <location>
        <begin position="1165"/>
        <end position="1425"/>
    </location>
</feature>
<dbReference type="InterPro" id="IPR000242">
    <property type="entry name" value="PTP_cat"/>
</dbReference>
<feature type="compositionally biased region" description="Polar residues" evidence="15">
    <location>
        <begin position="74"/>
        <end position="86"/>
    </location>
</feature>
<dbReference type="Pfam" id="PF23144">
    <property type="entry name" value="Fn3_PTPRU"/>
    <property type="match status" value="1"/>
</dbReference>
<dbReference type="GO" id="GO:0016020">
    <property type="term" value="C:membrane"/>
    <property type="evidence" value="ECO:0007669"/>
    <property type="project" value="UniProtKB-SubCell"/>
</dbReference>
<evidence type="ECO:0000259" key="20">
    <source>
        <dbReference type="PROSITE" id="PS50853"/>
    </source>
</evidence>
<feature type="domain" description="Sushi" evidence="21">
    <location>
        <begin position="319"/>
        <end position="386"/>
    </location>
</feature>
<gene>
    <name evidence="22" type="ORF">NDU88_006831</name>
</gene>
<evidence type="ECO:0000256" key="16">
    <source>
        <dbReference type="SAM" id="Phobius"/>
    </source>
</evidence>
<evidence type="ECO:0000259" key="21">
    <source>
        <dbReference type="PROSITE" id="PS50923"/>
    </source>
</evidence>
<evidence type="ECO:0000256" key="4">
    <source>
        <dbReference type="ARBA" id="ARBA00022729"/>
    </source>
</evidence>
<evidence type="ECO:0000256" key="11">
    <source>
        <dbReference type="ARBA" id="ARBA00051722"/>
    </source>
</evidence>
<evidence type="ECO:0000256" key="3">
    <source>
        <dbReference type="ARBA" id="ARBA00022692"/>
    </source>
</evidence>
<dbReference type="PROSITE" id="PS50056">
    <property type="entry name" value="TYR_PHOSPHATASE_2"/>
    <property type="match status" value="2"/>
</dbReference>
<feature type="transmembrane region" description="Helical" evidence="16">
    <location>
        <begin position="792"/>
        <end position="814"/>
    </location>
</feature>
<comment type="caution">
    <text evidence="14">Lacks conserved residue(s) required for the propagation of feature annotation.</text>
</comment>
<dbReference type="Pfam" id="PF00102">
    <property type="entry name" value="Y_phosphatase"/>
    <property type="match status" value="2"/>
</dbReference>
<dbReference type="CDD" id="cd00063">
    <property type="entry name" value="FN3"/>
    <property type="match status" value="1"/>
</dbReference>
<dbReference type="PRINTS" id="PR00700">
    <property type="entry name" value="PRTYPHPHTASE"/>
</dbReference>
<dbReference type="SUPFAM" id="SSF52799">
    <property type="entry name" value="(Phosphotyrosine protein) phosphatases II"/>
    <property type="match status" value="2"/>
</dbReference>
<comment type="catalytic activity">
    <reaction evidence="11">
        <text>O-phospho-L-tyrosyl-[protein] + H2O = L-tyrosyl-[protein] + phosphate</text>
        <dbReference type="Rhea" id="RHEA:10684"/>
        <dbReference type="Rhea" id="RHEA-COMP:10136"/>
        <dbReference type="Rhea" id="RHEA-COMP:20101"/>
        <dbReference type="ChEBI" id="CHEBI:15377"/>
        <dbReference type="ChEBI" id="CHEBI:43474"/>
        <dbReference type="ChEBI" id="CHEBI:46858"/>
        <dbReference type="ChEBI" id="CHEBI:61978"/>
        <dbReference type="EC" id="3.1.3.48"/>
    </reaction>
</comment>
<evidence type="ECO:0000256" key="8">
    <source>
        <dbReference type="ARBA" id="ARBA00023136"/>
    </source>
</evidence>
<feature type="signal peptide" evidence="17">
    <location>
        <begin position="1"/>
        <end position="19"/>
    </location>
</feature>
<dbReference type="InterPro" id="IPR000436">
    <property type="entry name" value="Sushi_SCR_CCP_dom"/>
</dbReference>
<feature type="domain" description="Tyrosine specific protein phosphatases" evidence="19">
    <location>
        <begin position="1343"/>
        <end position="1416"/>
    </location>
</feature>
<dbReference type="EMBL" id="JANPWB010000002">
    <property type="protein sequence ID" value="KAJ1211471.1"/>
    <property type="molecule type" value="Genomic_DNA"/>
</dbReference>
<protein>
    <recommendedName>
        <fullName evidence="13">Tyrosine-protein phosphatase non-receptor type 20</fullName>
        <ecNumber evidence="2">3.1.3.48</ecNumber>
    </recommendedName>
</protein>
<dbReference type="SMART" id="SM00194">
    <property type="entry name" value="PTPc"/>
    <property type="match status" value="2"/>
</dbReference>
<evidence type="ECO:0000256" key="10">
    <source>
        <dbReference type="ARBA" id="ARBA00023180"/>
    </source>
</evidence>
<evidence type="ECO:0000256" key="5">
    <source>
        <dbReference type="ARBA" id="ARBA00022801"/>
    </source>
</evidence>
<comment type="subcellular location">
    <subcellularLocation>
        <location evidence="1">Membrane</location>
        <topology evidence="1">Single-pass type I membrane protein</topology>
    </subcellularLocation>
</comment>
<keyword evidence="5" id="KW-0378">Hydrolase</keyword>
<evidence type="ECO:0000256" key="17">
    <source>
        <dbReference type="SAM" id="SignalP"/>
    </source>
</evidence>
<evidence type="ECO:0000256" key="13">
    <source>
        <dbReference type="ARBA" id="ARBA00072470"/>
    </source>
</evidence>
<accession>A0AAV7WFS7</accession>
<evidence type="ECO:0000313" key="22">
    <source>
        <dbReference type="EMBL" id="KAJ1211471.1"/>
    </source>
</evidence>
<name>A0AAV7WFS7_PLEWA</name>
<dbReference type="InterPro" id="IPR050348">
    <property type="entry name" value="Protein-Tyr_Phosphatase"/>
</dbReference>
<feature type="chain" id="PRO_5043316832" description="Tyrosine-protein phosphatase non-receptor type 20" evidence="17">
    <location>
        <begin position="20"/>
        <end position="1436"/>
    </location>
</feature>
<keyword evidence="23" id="KW-1185">Reference proteome</keyword>
<dbReference type="FunFam" id="3.90.190.10:FF:000102">
    <property type="entry name" value="Receptor-type tyrosine-protein phosphatase"/>
    <property type="match status" value="1"/>
</dbReference>
<dbReference type="PROSITE" id="PS50853">
    <property type="entry name" value="FN3"/>
    <property type="match status" value="1"/>
</dbReference>
<keyword evidence="9" id="KW-1015">Disulfide bond</keyword>
<dbReference type="InterPro" id="IPR003961">
    <property type="entry name" value="FN3_dom"/>
</dbReference>
<dbReference type="Gene3D" id="3.90.190.10">
    <property type="entry name" value="Protein tyrosine phosphatase superfamily"/>
    <property type="match status" value="2"/>
</dbReference>
<comment type="function">
    <text evidence="12">Tyrosine-protein phosphatase targeted to sites of actin polymerization in response of varied extracellular stimuli. Has tyrosine phosphatase activity towards various tyrosyl phosphorylated substrates.</text>
</comment>
<keyword evidence="4 17" id="KW-0732">Signal</keyword>
<evidence type="ECO:0000256" key="15">
    <source>
        <dbReference type="SAM" id="MobiDB-lite"/>
    </source>
</evidence>
<dbReference type="SUPFAM" id="SSF49265">
    <property type="entry name" value="Fibronectin type III"/>
    <property type="match status" value="1"/>
</dbReference>
<dbReference type="PANTHER" id="PTHR19134">
    <property type="entry name" value="RECEPTOR-TYPE TYROSINE-PROTEIN PHOSPHATASE"/>
    <property type="match status" value="1"/>
</dbReference>
<keyword evidence="6" id="KW-0904">Protein phosphatase</keyword>
<dbReference type="EC" id="3.1.3.48" evidence="2"/>
<dbReference type="PROSITE" id="PS50055">
    <property type="entry name" value="TYR_PHOSPHATASE_PTP"/>
    <property type="match status" value="2"/>
</dbReference>
<reference evidence="22" key="1">
    <citation type="journal article" date="2022" name="bioRxiv">
        <title>Sequencing and chromosome-scale assembly of the giantPleurodeles waltlgenome.</title>
        <authorList>
            <person name="Brown T."/>
            <person name="Elewa A."/>
            <person name="Iarovenko S."/>
            <person name="Subramanian E."/>
            <person name="Araus A.J."/>
            <person name="Petzold A."/>
            <person name="Susuki M."/>
            <person name="Suzuki K.-i.T."/>
            <person name="Hayashi T."/>
            <person name="Toyoda A."/>
            <person name="Oliveira C."/>
            <person name="Osipova E."/>
            <person name="Leigh N.D."/>
            <person name="Simon A."/>
            <person name="Yun M.H."/>
        </authorList>
    </citation>
    <scope>NUCLEOTIDE SEQUENCE</scope>
    <source>
        <strain evidence="22">20211129_DDA</strain>
        <tissue evidence="22">Liver</tissue>
    </source>
</reference>
<evidence type="ECO:0000256" key="14">
    <source>
        <dbReference type="PROSITE-ProRule" id="PRU00302"/>
    </source>
</evidence>
<dbReference type="InterPro" id="IPR029021">
    <property type="entry name" value="Prot-tyrosine_phosphatase-like"/>
</dbReference>
<comment type="caution">
    <text evidence="22">The sequence shown here is derived from an EMBL/GenBank/DDBJ whole genome shotgun (WGS) entry which is preliminary data.</text>
</comment>
<dbReference type="InterPro" id="IPR013783">
    <property type="entry name" value="Ig-like_fold"/>
</dbReference>
<dbReference type="PANTHER" id="PTHR19134:SF550">
    <property type="entry name" value="PROTEIN-TYROSINE-PHOSPHATASE"/>
    <property type="match status" value="1"/>
</dbReference>
<dbReference type="Gene3D" id="2.60.40.10">
    <property type="entry name" value="Immunoglobulins"/>
    <property type="match status" value="1"/>
</dbReference>
<keyword evidence="14" id="KW-0768">Sushi</keyword>
<organism evidence="22 23">
    <name type="scientific">Pleurodeles waltl</name>
    <name type="common">Iberian ribbed newt</name>
    <dbReference type="NCBI Taxonomy" id="8319"/>
    <lineage>
        <taxon>Eukaryota</taxon>
        <taxon>Metazoa</taxon>
        <taxon>Chordata</taxon>
        <taxon>Craniata</taxon>
        <taxon>Vertebrata</taxon>
        <taxon>Euteleostomi</taxon>
        <taxon>Amphibia</taxon>
        <taxon>Batrachia</taxon>
        <taxon>Caudata</taxon>
        <taxon>Salamandroidea</taxon>
        <taxon>Salamandridae</taxon>
        <taxon>Pleurodelinae</taxon>
        <taxon>Pleurodeles</taxon>
    </lineage>
</organism>
<dbReference type="Gene3D" id="2.10.70.10">
    <property type="entry name" value="Complement Module, domain 1"/>
    <property type="match status" value="2"/>
</dbReference>
<dbReference type="SMART" id="SM00404">
    <property type="entry name" value="PTPc_motif"/>
    <property type="match status" value="2"/>
</dbReference>
<evidence type="ECO:0000256" key="7">
    <source>
        <dbReference type="ARBA" id="ARBA00022989"/>
    </source>
</evidence>
<sequence>MAAVLTPWLLLLLLHPITAHPGPEEPIPTDSGGPGIPNKLYTEAPSSNDESMAPEAPNEEEKAKADKTCKDPTTEGSGFTLKPSQTSYERGAQPRVVCYWGYQPSPPTIECVQKDGSSESHWDVIPTCVEQCETPSYSSPALTIKPSKQWYNPGESVKVTCTTGYKPSDSTMFCRQLHLSTKSDWNVRPSCIERCKTPTADGSPLTLSPSRQWYDRGQKVRVTCSEGYQPSTSQMECRQKDQGSASEWDVTPTCIQRCNTPSTDGSPLTQPSSRVWYDRGQRVRVTCSVGYRPSPPVIECRQKDQGSASEWDVAPTCTQQCQKPTNIWFAITLKPYKEWYNQGDRVDVTCPTGYQTSSSTMVCRQLHPSTESAWDVTAPCIQQCQKPTNIWFAITLTPYKEWYNPGDRVDVTCPTGYQPWSSTMVCGQLHPSTQSAWDVTALCIQIQRILLGVSPTSITLSLACDNDDCQRVWRNLANCRQRSCCADRCQPYDTCQCTIKAQDNRIKETSVTCVDLLPFTEYTVKVYGTRKHLDPSSYFLLHSVTVTTSETAPDKPEMETSEVKMKNKAIKWKKLSDCKGIIQGYQLNVTSWRDYNKTFQEREYVTVHSSVTEYTVRRPGTNYTVTIQGFTSAGPGEPLTYRFATVISEPVIPSFIVLNESNMSANEKKVVLPLHPVPDIHGPISEYQIIVSSKRNMSEYICQREDLAPYNSNLDQDVYITAALPGHNLTSSEDFVLGDGTYHHGYYNAPLKAGHNYAAFLRVISIWDQDRTHACAQYGDFTVASTPAAVPLWLAVALVLLVLFLFLAALVAFVKVRSIRSKSPDDGHNSTRLKRLTGKGKLKTTIPVLELLEVMKKFKKAELMEEEEQNRKEDTDTLSVGRYAEYQKLDSGLMYPCHFGDAPENKSKNRYKNIIPYDHSRVVLQSRSHEDDYINANYIDGYKSPNYFIACQGPLPETVEDFWQMVWQENTSLIVMLTGLVEQNKVKCEQYWPEQSDTYGQFKVTLWSTHMSTTHVTRTFSLQKQNATEKMVQQLHYIHWPDHGVPSRPTGLLRLVEQMNAMKSPDSGPVIVHCSAGIGRTGTFIALDILLKMAQAEQKVDVFQCTQMMREKRVNMVQTKDQYVFLYDALTEGAVCGLTAVPVEDIGQHVSALKERDPVTKANGFNREFRKLEQFSKLYELHACTQAKKPSNKPKNRNREILPADIYRPVLMSVLEHDGSPGYINAVFVDSYDKDHFIVTQLPLSDTLADFWSLVWDYKCTAVVMMNRIEDLDETYPHFWPDNGENTYGPFQVQLKTEFSRAGFTARALCLKKVEKVTVSEMEVKLWQLDNWPMQHLHPKTPEPILSILGEVGQCRGDDRHVLVTCWDGASRSGLFLAASNLCEQIREEKVVDPSQVVRLLKAKRCQLIPNVSQYSFCYQVALSYLGSFETYGNFK</sequence>
<feature type="domain" description="Tyrosine-protein phosphatase" evidence="18">
    <location>
        <begin position="882"/>
        <end position="1133"/>
    </location>
</feature>
<evidence type="ECO:0000313" key="23">
    <source>
        <dbReference type="Proteomes" id="UP001066276"/>
    </source>
</evidence>
<proteinExistence type="predicted"/>
<feature type="region of interest" description="Disordered" evidence="15">
    <location>
        <begin position="23"/>
        <end position="86"/>
    </location>
</feature>
<evidence type="ECO:0000256" key="1">
    <source>
        <dbReference type="ARBA" id="ARBA00004479"/>
    </source>
</evidence>
<dbReference type="InterPro" id="IPR000387">
    <property type="entry name" value="Tyr_Pase_dom"/>
</dbReference>
<keyword evidence="7 16" id="KW-1133">Transmembrane helix</keyword>
<keyword evidence="8 16" id="KW-0472">Membrane</keyword>
<dbReference type="InterPro" id="IPR057598">
    <property type="entry name" value="Fn3_PTPRU"/>
</dbReference>
<keyword evidence="10" id="KW-0325">Glycoprotein</keyword>
<evidence type="ECO:0000256" key="6">
    <source>
        <dbReference type="ARBA" id="ARBA00022912"/>
    </source>
</evidence>
<feature type="compositionally biased region" description="Basic and acidic residues" evidence="15">
    <location>
        <begin position="59"/>
        <end position="73"/>
    </location>
</feature>
<feature type="domain" description="Tyrosine specific protein phosphatases" evidence="19">
    <location>
        <begin position="1050"/>
        <end position="1124"/>
    </location>
</feature>
<feature type="domain" description="Sushi" evidence="21">
    <location>
        <begin position="130"/>
        <end position="193"/>
    </location>
</feature>
<dbReference type="InterPro" id="IPR003595">
    <property type="entry name" value="Tyr_Pase_cat"/>
</dbReference>
<feature type="domain" description="Fibronectin type-III" evidence="20">
    <location>
        <begin position="552"/>
        <end position="650"/>
    </location>
</feature>
<evidence type="ECO:0000256" key="12">
    <source>
        <dbReference type="ARBA" id="ARBA00058215"/>
    </source>
</evidence>
<evidence type="ECO:0000259" key="19">
    <source>
        <dbReference type="PROSITE" id="PS50056"/>
    </source>
</evidence>
<dbReference type="GO" id="GO:0004725">
    <property type="term" value="F:protein tyrosine phosphatase activity"/>
    <property type="evidence" value="ECO:0007669"/>
    <property type="project" value="UniProtKB-EC"/>
</dbReference>
<dbReference type="Proteomes" id="UP001066276">
    <property type="component" value="Chromosome 1_2"/>
</dbReference>